<accession>A0A510YAC9</accession>
<gene>
    <name evidence="1" type="ORF">MHA01_32240</name>
</gene>
<dbReference type="AlphaFoldDB" id="A0A510YAC9"/>
<name>A0A510YAC9_MARHA</name>
<keyword evidence="2" id="KW-1185">Reference proteome</keyword>
<evidence type="ECO:0000313" key="2">
    <source>
        <dbReference type="Proteomes" id="UP000321051"/>
    </source>
</evidence>
<dbReference type="Proteomes" id="UP000321051">
    <property type="component" value="Unassembled WGS sequence"/>
</dbReference>
<evidence type="ECO:0000313" key="1">
    <source>
        <dbReference type="EMBL" id="GEK60319.1"/>
    </source>
</evidence>
<organism evidence="1 2">
    <name type="scientific">Marinococcus halophilus</name>
    <dbReference type="NCBI Taxonomy" id="1371"/>
    <lineage>
        <taxon>Bacteria</taxon>
        <taxon>Bacillati</taxon>
        <taxon>Bacillota</taxon>
        <taxon>Bacilli</taxon>
        <taxon>Bacillales</taxon>
        <taxon>Bacillaceae</taxon>
        <taxon>Marinococcus</taxon>
    </lineage>
</organism>
<reference evidence="1 2" key="1">
    <citation type="submission" date="2019-07" db="EMBL/GenBank/DDBJ databases">
        <title>Whole genome shotgun sequence of Marinococcus halophilus NBRC 102359.</title>
        <authorList>
            <person name="Hosoyama A."/>
            <person name="Uohara A."/>
            <person name="Ohji S."/>
            <person name="Ichikawa N."/>
        </authorList>
    </citation>
    <scope>NUCLEOTIDE SEQUENCE [LARGE SCALE GENOMIC DNA]</scope>
    <source>
        <strain evidence="1 2">NBRC 102359</strain>
    </source>
</reference>
<dbReference type="EMBL" id="BJUN01000044">
    <property type="protein sequence ID" value="GEK60319.1"/>
    <property type="molecule type" value="Genomic_DNA"/>
</dbReference>
<sequence length="55" mass="6371">MNLHKRLERMEDRVKYYGKQAVLILTPEELELRSDEIGAETVVIIDDIPAEEETA</sequence>
<comment type="caution">
    <text evidence="1">The sequence shown here is derived from an EMBL/GenBank/DDBJ whole genome shotgun (WGS) entry which is preliminary data.</text>
</comment>
<dbReference type="RefSeq" id="WP_158219219.1">
    <property type="nucleotide sequence ID" value="NZ_BJUN01000044.1"/>
</dbReference>
<proteinExistence type="predicted"/>
<protein>
    <submittedName>
        <fullName evidence="1">Uncharacterized protein</fullName>
    </submittedName>
</protein>